<evidence type="ECO:0000256" key="8">
    <source>
        <dbReference type="PIRSR" id="PIRSR000726-1"/>
    </source>
</evidence>
<dbReference type="EMBL" id="MHRX01000013">
    <property type="protein sequence ID" value="OHA34245.1"/>
    <property type="molecule type" value="Genomic_DNA"/>
</dbReference>
<dbReference type="PIRSF" id="PIRSF000726">
    <property type="entry name" value="Asp_kin"/>
    <property type="match status" value="1"/>
</dbReference>
<dbReference type="EC" id="2.7.2.4" evidence="9"/>
<feature type="binding site" evidence="8">
    <location>
        <position position="211"/>
    </location>
    <ligand>
        <name>ATP</name>
        <dbReference type="ChEBI" id="CHEBI:30616"/>
    </ligand>
</feature>
<gene>
    <name evidence="12" type="ORF">A2928_03195</name>
</gene>
<comment type="pathway">
    <text evidence="10">Amino-acid biosynthesis; L-methionine biosynthesis via de novo pathway; L-homoserine from L-aspartate: step 1/3.</text>
</comment>
<evidence type="ECO:0000313" key="13">
    <source>
        <dbReference type="Proteomes" id="UP000176221"/>
    </source>
</evidence>
<dbReference type="Gene3D" id="3.40.1160.10">
    <property type="entry name" value="Acetylglutamate kinase-like"/>
    <property type="match status" value="1"/>
</dbReference>
<keyword evidence="6 8" id="KW-0067">ATP-binding</keyword>
<protein>
    <recommendedName>
        <fullName evidence="9">Aspartokinase</fullName>
        <ecNumber evidence="9">2.7.2.4</ecNumber>
    </recommendedName>
</protein>
<comment type="similarity">
    <text evidence="2 9">Belongs to the aspartokinase family.</text>
</comment>
<evidence type="ECO:0000256" key="7">
    <source>
        <dbReference type="ARBA" id="ARBA00047872"/>
    </source>
</evidence>
<comment type="pathway">
    <text evidence="10">Amino-acid biosynthesis; L-threonine biosynthesis; L-threonine from L-aspartate: step 1/5.</text>
</comment>
<keyword evidence="5 9" id="KW-0418">Kinase</keyword>
<dbReference type="InterPro" id="IPR036393">
    <property type="entry name" value="AceGlu_kinase-like_sf"/>
</dbReference>
<comment type="pathway">
    <text evidence="1 10">Amino-acid biosynthesis; L-lysine biosynthesis via DAP pathway; (S)-tetrahydrodipicolinate from L-aspartate: step 1/4.</text>
</comment>
<evidence type="ECO:0000256" key="1">
    <source>
        <dbReference type="ARBA" id="ARBA00004766"/>
    </source>
</evidence>
<sequence>MIVCKFGGTSLADIEQIKKVAAIVRGNPERKFIVVSAPGKRSSEDKKITDLLLIASNQDKKLEDRLEALRVFGSRFSDIVAGLDVPVDVPHFVSEIERMIEKMAYADAIVSRGEYLMAKILAAHLDFPFVDAVSFVRFDEHGRYSETRTALEAFNKIRFFDRAVIPGFYGADGRGVIHTFPRGGSDLTGAIVAQFVEAKLYENWTDANGVYAVDPRIIADAPTIQRLSYKELRELTYSGATVFHEEAMFPVMKAGIPIHVRNTHEPENIGTLVSPSENVADADDSHPVTGIAGRKDFLVLAIEKMQMNSEVGYVRRIASVLERHRISFEHMPSGIDSVSIIIEVAKIRTDGRKVGELVAHLVKDLQEDCNPDSIQTFENIALVSTVGKAMRSTPGIAARLFGALARERINVRLIIQGSSEISIIIGVLNSDYEAAIRAIYKEFFS</sequence>
<dbReference type="GO" id="GO:0009090">
    <property type="term" value="P:homoserine biosynthetic process"/>
    <property type="evidence" value="ECO:0007669"/>
    <property type="project" value="TreeGrafter"/>
</dbReference>
<comment type="caution">
    <text evidence="12">The sequence shown here is derived from an EMBL/GenBank/DDBJ whole genome shotgun (WGS) entry which is preliminary data.</text>
</comment>
<keyword evidence="10" id="KW-0028">Amino-acid biosynthesis</keyword>
<dbReference type="InterPro" id="IPR018042">
    <property type="entry name" value="Aspartate_kinase_CS"/>
</dbReference>
<dbReference type="PROSITE" id="PS00324">
    <property type="entry name" value="ASPARTOKINASE"/>
    <property type="match status" value="1"/>
</dbReference>
<dbReference type="PANTHER" id="PTHR21499:SF67">
    <property type="entry name" value="ASPARTOKINASE 3"/>
    <property type="match status" value="1"/>
</dbReference>
<dbReference type="InterPro" id="IPR045865">
    <property type="entry name" value="ACT-like_dom_sf"/>
</dbReference>
<dbReference type="GO" id="GO:0005524">
    <property type="term" value="F:ATP binding"/>
    <property type="evidence" value="ECO:0007669"/>
    <property type="project" value="UniProtKB-KW"/>
</dbReference>
<dbReference type="SUPFAM" id="SSF53633">
    <property type="entry name" value="Carbamate kinase-like"/>
    <property type="match status" value="1"/>
</dbReference>
<dbReference type="FunFam" id="3.30.2130.10:FF:000001">
    <property type="entry name" value="Bifunctional aspartokinase/homoserine dehydrogenase"/>
    <property type="match status" value="1"/>
</dbReference>
<dbReference type="GO" id="GO:0009089">
    <property type="term" value="P:lysine biosynthetic process via diaminopimelate"/>
    <property type="evidence" value="ECO:0007669"/>
    <property type="project" value="UniProtKB-UniPathway"/>
</dbReference>
<evidence type="ECO:0000256" key="5">
    <source>
        <dbReference type="ARBA" id="ARBA00022777"/>
    </source>
</evidence>
<feature type="binding site" evidence="8">
    <location>
        <begin position="5"/>
        <end position="8"/>
    </location>
    <ligand>
        <name>ATP</name>
        <dbReference type="ChEBI" id="CHEBI:30616"/>
    </ligand>
</feature>
<dbReference type="NCBIfam" id="TIGR00657">
    <property type="entry name" value="asp_kinases"/>
    <property type="match status" value="1"/>
</dbReference>
<dbReference type="Pfam" id="PF22468">
    <property type="entry name" value="ACT_9"/>
    <property type="match status" value="1"/>
</dbReference>
<dbReference type="CDD" id="cd04916">
    <property type="entry name" value="ACT_AKiii-YclM-BS_2"/>
    <property type="match status" value="1"/>
</dbReference>
<evidence type="ECO:0000256" key="2">
    <source>
        <dbReference type="ARBA" id="ARBA00010122"/>
    </source>
</evidence>
<evidence type="ECO:0000256" key="4">
    <source>
        <dbReference type="ARBA" id="ARBA00022741"/>
    </source>
</evidence>
<evidence type="ECO:0000256" key="9">
    <source>
        <dbReference type="RuleBase" id="RU003448"/>
    </source>
</evidence>
<dbReference type="STRING" id="1802319.A2928_03195"/>
<dbReference type="InterPro" id="IPR005260">
    <property type="entry name" value="Asp_kin_monofn"/>
</dbReference>
<evidence type="ECO:0000256" key="3">
    <source>
        <dbReference type="ARBA" id="ARBA00022679"/>
    </source>
</evidence>
<dbReference type="SUPFAM" id="SSF55021">
    <property type="entry name" value="ACT-like"/>
    <property type="match status" value="2"/>
</dbReference>
<organism evidence="12 13">
    <name type="scientific">Candidatus Taylorbacteria bacterium RIFCSPLOWO2_01_FULL_45_15b</name>
    <dbReference type="NCBI Taxonomy" id="1802319"/>
    <lineage>
        <taxon>Bacteria</taxon>
        <taxon>Candidatus Tayloriibacteriota</taxon>
    </lineage>
</organism>
<evidence type="ECO:0000256" key="10">
    <source>
        <dbReference type="RuleBase" id="RU004249"/>
    </source>
</evidence>
<dbReference type="UniPathway" id="UPA00050">
    <property type="reaction ID" value="UER00461"/>
</dbReference>
<evidence type="ECO:0000256" key="6">
    <source>
        <dbReference type="ARBA" id="ARBA00022840"/>
    </source>
</evidence>
<evidence type="ECO:0000313" key="12">
    <source>
        <dbReference type="EMBL" id="OHA34245.1"/>
    </source>
</evidence>
<evidence type="ECO:0000259" key="11">
    <source>
        <dbReference type="PROSITE" id="PS51671"/>
    </source>
</evidence>
<dbReference type="GO" id="GO:0005829">
    <property type="term" value="C:cytosol"/>
    <property type="evidence" value="ECO:0007669"/>
    <property type="project" value="TreeGrafter"/>
</dbReference>
<dbReference type="GO" id="GO:0004072">
    <property type="term" value="F:aspartate kinase activity"/>
    <property type="evidence" value="ECO:0007669"/>
    <property type="project" value="UniProtKB-EC"/>
</dbReference>
<comment type="catalytic activity">
    <reaction evidence="7 9">
        <text>L-aspartate + ATP = 4-phospho-L-aspartate + ADP</text>
        <dbReference type="Rhea" id="RHEA:23776"/>
        <dbReference type="ChEBI" id="CHEBI:29991"/>
        <dbReference type="ChEBI" id="CHEBI:30616"/>
        <dbReference type="ChEBI" id="CHEBI:57535"/>
        <dbReference type="ChEBI" id="CHEBI:456216"/>
        <dbReference type="EC" id="2.7.2.4"/>
    </reaction>
</comment>
<dbReference type="InterPro" id="IPR001341">
    <property type="entry name" value="Asp_kinase"/>
</dbReference>
<accession>A0A1G2NDR3</accession>
<keyword evidence="4 8" id="KW-0547">Nucleotide-binding</keyword>
<dbReference type="GO" id="GO:0009088">
    <property type="term" value="P:threonine biosynthetic process"/>
    <property type="evidence" value="ECO:0007669"/>
    <property type="project" value="UniProtKB-UniPathway"/>
</dbReference>
<feature type="binding site" evidence="8">
    <location>
        <position position="216"/>
    </location>
    <ligand>
        <name>ATP</name>
        <dbReference type="ChEBI" id="CHEBI:30616"/>
    </ligand>
</feature>
<dbReference type="InterPro" id="IPR001048">
    <property type="entry name" value="Asp/Glu/Uridylate_kinase"/>
</dbReference>
<dbReference type="Gene3D" id="3.30.2130.10">
    <property type="entry name" value="VC0802-like"/>
    <property type="match status" value="1"/>
</dbReference>
<dbReference type="UniPathway" id="UPA00051">
    <property type="reaction ID" value="UER00462"/>
</dbReference>
<feature type="binding site" evidence="8">
    <location>
        <begin position="205"/>
        <end position="206"/>
    </location>
    <ligand>
        <name>ATP</name>
        <dbReference type="ChEBI" id="CHEBI:30616"/>
    </ligand>
</feature>
<name>A0A1G2NDR3_9BACT</name>
<dbReference type="InterPro" id="IPR002912">
    <property type="entry name" value="ACT_dom"/>
</dbReference>
<feature type="binding site" evidence="8">
    <location>
        <position position="49"/>
    </location>
    <ligand>
        <name>substrate</name>
    </ligand>
</feature>
<dbReference type="Proteomes" id="UP000176221">
    <property type="component" value="Unassembled WGS sequence"/>
</dbReference>
<dbReference type="NCBIfam" id="NF006540">
    <property type="entry name" value="PRK09034.1"/>
    <property type="match status" value="1"/>
</dbReference>
<proteinExistence type="inferred from homology"/>
<dbReference type="Pfam" id="PF00696">
    <property type="entry name" value="AA_kinase"/>
    <property type="match status" value="1"/>
</dbReference>
<dbReference type="PROSITE" id="PS51671">
    <property type="entry name" value="ACT"/>
    <property type="match status" value="1"/>
</dbReference>
<feature type="domain" description="ACT" evidence="11">
    <location>
        <begin position="385"/>
        <end position="445"/>
    </location>
</feature>
<dbReference type="AlphaFoldDB" id="A0A1G2NDR3"/>
<reference evidence="12 13" key="1">
    <citation type="journal article" date="2016" name="Nat. Commun.">
        <title>Thousands of microbial genomes shed light on interconnected biogeochemical processes in an aquifer system.</title>
        <authorList>
            <person name="Anantharaman K."/>
            <person name="Brown C.T."/>
            <person name="Hug L.A."/>
            <person name="Sharon I."/>
            <person name="Castelle C.J."/>
            <person name="Probst A.J."/>
            <person name="Thomas B.C."/>
            <person name="Singh A."/>
            <person name="Wilkins M.J."/>
            <person name="Karaoz U."/>
            <person name="Brodie E.L."/>
            <person name="Williams K.H."/>
            <person name="Hubbard S.S."/>
            <person name="Banfield J.F."/>
        </authorList>
    </citation>
    <scope>NUCLEOTIDE SEQUENCE [LARGE SCALE GENOMIC DNA]</scope>
</reference>
<dbReference type="UniPathway" id="UPA00034">
    <property type="reaction ID" value="UER00015"/>
</dbReference>
<keyword evidence="3 9" id="KW-0808">Transferase</keyword>
<feature type="binding site" evidence="8">
    <location>
        <position position="114"/>
    </location>
    <ligand>
        <name>substrate</name>
    </ligand>
</feature>
<dbReference type="InterPro" id="IPR054352">
    <property type="entry name" value="ACT_Aspartokinase"/>
</dbReference>
<dbReference type="PANTHER" id="PTHR21499">
    <property type="entry name" value="ASPARTATE KINASE"/>
    <property type="match status" value="1"/>
</dbReference>